<dbReference type="SUPFAM" id="SSF75005">
    <property type="entry name" value="Arabinanase/levansucrase/invertase"/>
    <property type="match status" value="1"/>
</dbReference>
<proteinExistence type="inferred from homology"/>
<name>A0A0M6WD29_9FIRM</name>
<reference evidence="6" key="1">
    <citation type="submission" date="2015-05" db="EMBL/GenBank/DDBJ databases">
        <authorList>
            <consortium name="Pathogen Informatics"/>
        </authorList>
    </citation>
    <scope>NUCLEOTIDE SEQUENCE [LARGE SCALE GENOMIC DNA]</scope>
    <source>
        <strain evidence="6">M72</strain>
    </source>
</reference>
<keyword evidence="6" id="KW-1185">Reference proteome</keyword>
<keyword evidence="3" id="KW-0378">Hydrolase</keyword>
<dbReference type="PANTHER" id="PTHR43817:SF1">
    <property type="entry name" value="HYDROLASE, FAMILY 43, PUTATIVE (AFU_ORTHOLOGUE AFUA_3G01660)-RELATED"/>
    <property type="match status" value="1"/>
</dbReference>
<keyword evidence="4" id="KW-0326">Glycosidase</keyword>
<evidence type="ECO:0000256" key="2">
    <source>
        <dbReference type="ARBA" id="ARBA00022729"/>
    </source>
</evidence>
<evidence type="ECO:0000256" key="4">
    <source>
        <dbReference type="ARBA" id="ARBA00023295"/>
    </source>
</evidence>
<dbReference type="OrthoDB" id="9801455at2"/>
<dbReference type="InterPro" id="IPR023296">
    <property type="entry name" value="Glyco_hydro_beta-prop_sf"/>
</dbReference>
<dbReference type="GO" id="GO:0005975">
    <property type="term" value="P:carbohydrate metabolic process"/>
    <property type="evidence" value="ECO:0007669"/>
    <property type="project" value="InterPro"/>
</dbReference>
<comment type="similarity">
    <text evidence="1">Belongs to the glycosyl hydrolase 43 family.</text>
</comment>
<gene>
    <name evidence="5" type="ORF">M72_03511</name>
</gene>
<accession>A0A0M6WD29</accession>
<evidence type="ECO:0000256" key="1">
    <source>
        <dbReference type="ARBA" id="ARBA00009865"/>
    </source>
</evidence>
<dbReference type="AlphaFoldDB" id="A0A0M6WD29"/>
<dbReference type="CDD" id="cd08991">
    <property type="entry name" value="GH43_HoAraf43-like"/>
    <property type="match status" value="1"/>
</dbReference>
<dbReference type="Gene3D" id="2.115.10.20">
    <property type="entry name" value="Glycosyl hydrolase domain, family 43"/>
    <property type="match status" value="1"/>
</dbReference>
<dbReference type="GO" id="GO:0004553">
    <property type="term" value="F:hydrolase activity, hydrolyzing O-glycosyl compounds"/>
    <property type="evidence" value="ECO:0007669"/>
    <property type="project" value="InterPro"/>
</dbReference>
<evidence type="ECO:0000256" key="3">
    <source>
        <dbReference type="ARBA" id="ARBA00022801"/>
    </source>
</evidence>
<evidence type="ECO:0000313" key="6">
    <source>
        <dbReference type="Proteomes" id="UP000049979"/>
    </source>
</evidence>
<evidence type="ECO:0000313" key="5">
    <source>
        <dbReference type="EMBL" id="CRL33948.1"/>
    </source>
</evidence>
<evidence type="ECO:0008006" key="7">
    <source>
        <dbReference type="Google" id="ProtNLM"/>
    </source>
</evidence>
<dbReference type="RefSeq" id="WP_055067073.1">
    <property type="nucleotide sequence ID" value="NZ_CP173697.1"/>
</dbReference>
<dbReference type="InterPro" id="IPR006710">
    <property type="entry name" value="Glyco_hydro_43"/>
</dbReference>
<organism evidence="5 6">
    <name type="scientific">Roseburia faecis</name>
    <dbReference type="NCBI Taxonomy" id="301302"/>
    <lineage>
        <taxon>Bacteria</taxon>
        <taxon>Bacillati</taxon>
        <taxon>Bacillota</taxon>
        <taxon>Clostridia</taxon>
        <taxon>Lachnospirales</taxon>
        <taxon>Lachnospiraceae</taxon>
        <taxon>Roseburia</taxon>
    </lineage>
</organism>
<dbReference type="Proteomes" id="UP000049979">
    <property type="component" value="Unassembled WGS sequence"/>
</dbReference>
<dbReference type="PANTHER" id="PTHR43817">
    <property type="entry name" value="GLYCOSYL HYDROLASE"/>
    <property type="match status" value="1"/>
</dbReference>
<protein>
    <recommendedName>
        <fullName evidence="7">Beta-xylosidase</fullName>
    </recommendedName>
</protein>
<sequence length="606" mass="70705">MDVEKFFCNPVPFSDGKRHTNPDPFVMRWCGTYYCYATDSDGVKVSISEDLVHWEYKGYAIKEPDKRDYWAPSVFYWNGVFYMYYSNLDREEEDGHKQWLKLAESKNPEGPFVWEKTFFNKFSIDSHPILWNEKLYMFYSVNDWIGTDEKVAGTIILLDEMLSPEQFAGNPKPVLLPTLEQEIFAKDRFGDGRDWYTLEGAATVVHGNHCFLTYSANAYVNVDYFVGTAVAENKENLLDMVWNKYPSNDIWMPLLHKNELVEGTGHNTIVKAPNMVDDWIVYHGRMAKEDLIPEKEQREMRMDPLMFNGLQMICNGPTQEAQKVPQMAAVCKNDLKVNQQVWLAQMGKFYRCEYWISAAQNHIGCRYDIYLAWSDAQNYVKLQIHSGRSTCEMIECVNAVEQVLLSEKLEQNYDYTVPHCICVDRKKDKYTVILDEKYRFCDYAHRYDSQGKDRLGIETYFSDLTLHSFAVTETFDLTGKDLVYLDENYRLEQNVNVDDEGMAPKRHVLNMKSKLTKSDYVEEIQLEAVDHHGCVCIEIGEKNMTFMENEVGRYAIYRIADGDFSHLWVNGKEIKDFSDSGNTGMNLQLKNTRILQYCYTKNYTNC</sequence>
<keyword evidence="2" id="KW-0732">Signal</keyword>
<dbReference type="EMBL" id="CVRR01000005">
    <property type="protein sequence ID" value="CRL33948.1"/>
    <property type="molecule type" value="Genomic_DNA"/>
</dbReference>
<dbReference type="Pfam" id="PF04616">
    <property type="entry name" value="Glyco_hydro_43"/>
    <property type="match status" value="1"/>
</dbReference>